<evidence type="ECO:0000256" key="1">
    <source>
        <dbReference type="ARBA" id="ARBA00004123"/>
    </source>
</evidence>
<evidence type="ECO:0000313" key="12">
    <source>
        <dbReference type="EMBL" id="KAB8339185.1"/>
    </source>
</evidence>
<evidence type="ECO:0000256" key="3">
    <source>
        <dbReference type="ARBA" id="ARBA00019614"/>
    </source>
</evidence>
<comment type="caution">
    <text evidence="12">The sequence shown here is derived from an EMBL/GenBank/DDBJ whole genome shotgun (WGS) entry which is preliminary data.</text>
</comment>
<comment type="similarity">
    <text evidence="2 9">Belongs to the Mediator complex subunit 16 family.</text>
</comment>
<dbReference type="PANTHER" id="PTHR13224">
    <property type="entry name" value="THYROID HORMONE RECEPTOR-ASSOCIATED PROTEIN-RELATED"/>
    <property type="match status" value="1"/>
</dbReference>
<dbReference type="OrthoDB" id="4139168at2759"/>
<keyword evidence="5 9" id="KW-0010">Activator</keyword>
<evidence type="ECO:0000256" key="5">
    <source>
        <dbReference type="ARBA" id="ARBA00023159"/>
    </source>
</evidence>
<dbReference type="Pfam" id="PF11635">
    <property type="entry name" value="Med16_N"/>
    <property type="match status" value="1"/>
</dbReference>
<dbReference type="GO" id="GO:0045893">
    <property type="term" value="P:positive regulation of DNA-templated transcription"/>
    <property type="evidence" value="ECO:0007669"/>
    <property type="project" value="TreeGrafter"/>
</dbReference>
<reference evidence="12 13" key="1">
    <citation type="submission" date="2019-06" db="EMBL/GenBank/DDBJ databases">
        <title>A chromosomal-level reference genome of Carpinus fangiana (Coryloideae, Betulaceae).</title>
        <authorList>
            <person name="Yang X."/>
            <person name="Wang Z."/>
            <person name="Zhang L."/>
            <person name="Hao G."/>
            <person name="Liu J."/>
            <person name="Yang Y."/>
        </authorList>
    </citation>
    <scope>NUCLEOTIDE SEQUENCE [LARGE SCALE GENOMIC DNA]</scope>
    <source>
        <strain evidence="12">Cfa_2016G</strain>
        <tissue evidence="12">Leaf</tissue>
    </source>
</reference>
<evidence type="ECO:0000259" key="10">
    <source>
        <dbReference type="Pfam" id="PF11635"/>
    </source>
</evidence>
<keyword evidence="13" id="KW-1185">Reference proteome</keyword>
<evidence type="ECO:0000256" key="8">
    <source>
        <dbReference type="ARBA" id="ARBA00032015"/>
    </source>
</evidence>
<comment type="subunit">
    <text evidence="9">Component of the Mediator complex.</text>
</comment>
<dbReference type="InterPro" id="IPR048339">
    <property type="entry name" value="Mediator_Med16_C"/>
</dbReference>
<dbReference type="GO" id="GO:0016592">
    <property type="term" value="C:mediator complex"/>
    <property type="evidence" value="ECO:0007669"/>
    <property type="project" value="InterPro"/>
</dbReference>
<dbReference type="InterPro" id="IPR021665">
    <property type="entry name" value="Mediator_Med16_N"/>
</dbReference>
<gene>
    <name evidence="9" type="primary">MED16</name>
    <name evidence="12" type="ORF">FH972_022120</name>
</gene>
<name>A0A5N6KRB0_9ROSI</name>
<evidence type="ECO:0000256" key="6">
    <source>
        <dbReference type="ARBA" id="ARBA00023163"/>
    </source>
</evidence>
<organism evidence="12 13">
    <name type="scientific">Carpinus fangiana</name>
    <dbReference type="NCBI Taxonomy" id="176857"/>
    <lineage>
        <taxon>Eukaryota</taxon>
        <taxon>Viridiplantae</taxon>
        <taxon>Streptophyta</taxon>
        <taxon>Embryophyta</taxon>
        <taxon>Tracheophyta</taxon>
        <taxon>Spermatophyta</taxon>
        <taxon>Magnoliopsida</taxon>
        <taxon>eudicotyledons</taxon>
        <taxon>Gunneridae</taxon>
        <taxon>Pentapetalae</taxon>
        <taxon>rosids</taxon>
        <taxon>fabids</taxon>
        <taxon>Fagales</taxon>
        <taxon>Betulaceae</taxon>
        <taxon>Carpinus</taxon>
    </lineage>
</organism>
<comment type="function">
    <text evidence="9">Component of the Mediator complex, a coactivator involved in the regulated transcription of nearly all RNA polymerase II-dependent genes. Mediator functions as a bridge to convey information from gene-specific regulatory proteins to the basal RNA polymerase II transcription machinery. Mediator is recruited to promoters by direct interactions with regulatory proteins and serves as a scaffold for the assembly of a functional preinitiation complex with RNA polymerase II and the general transcription factors.</text>
</comment>
<protein>
    <recommendedName>
        <fullName evidence="3 9">Mediator of RNA polymerase II transcription subunit 16</fullName>
    </recommendedName>
    <alternativeName>
        <fullName evidence="8 9">Mediator complex subunit 16</fullName>
    </alternativeName>
</protein>
<comment type="subcellular location">
    <subcellularLocation>
        <location evidence="1 9">Nucleus</location>
    </subcellularLocation>
</comment>
<dbReference type="Pfam" id="PF20719">
    <property type="entry name" value="Med16_C"/>
    <property type="match status" value="1"/>
</dbReference>
<dbReference type="PANTHER" id="PTHR13224:SF6">
    <property type="entry name" value="MEDIATOR OF RNA POLYMERASE II TRANSCRIPTION SUBUNIT 16"/>
    <property type="match status" value="1"/>
</dbReference>
<dbReference type="InterPro" id="IPR048338">
    <property type="entry name" value="Mediator_Med16"/>
</dbReference>
<keyword evidence="4 9" id="KW-0805">Transcription regulation</keyword>
<dbReference type="EMBL" id="VIBQ01000010">
    <property type="protein sequence ID" value="KAB8339185.1"/>
    <property type="molecule type" value="Genomic_DNA"/>
</dbReference>
<feature type="domain" description="Mediator complex subunit Med16 N-terminal" evidence="10">
    <location>
        <begin position="158"/>
        <end position="465"/>
    </location>
</feature>
<dbReference type="AlphaFoldDB" id="A0A5N6KRB0"/>
<evidence type="ECO:0000256" key="2">
    <source>
        <dbReference type="ARBA" id="ARBA00006543"/>
    </source>
</evidence>
<keyword evidence="7 9" id="KW-0539">Nucleus</keyword>
<evidence type="ECO:0000313" key="13">
    <source>
        <dbReference type="Proteomes" id="UP000327013"/>
    </source>
</evidence>
<accession>A0A5N6KRB0</accession>
<proteinExistence type="inferred from homology"/>
<evidence type="ECO:0000256" key="4">
    <source>
        <dbReference type="ARBA" id="ARBA00023015"/>
    </source>
</evidence>
<sequence>MDDSAFLVDIDEMNEMNDLFVDDQSVVAQPEPGPPPRVNKALLARLEEMHSTNSCQKLAWSRVGALAVVAPDRRSVKVHMFARNQNSDECSLYTVPSTTIVLPSSPHEIAHVTWDAAGSILVIVDCIGGMCIYTTYVCLNRFENYGHYDCPSEDVTGSVVGFDWFEQMRPAAYYHTAHRNGSAWKYIQTQTRPRGPTHPIHNKPAALIVSKAGGLRLIYGQPDYAFGYCRSTLDGIKSAEQMITHAAMGPDADQRLLLVTHDFSRTIRIYHVSVDWRVPAQFMKGPGQVSLPPGQKFDPRLISRPLASICNDIAEPFGTLTQLSHLQVLPEIVRDGTSTPLTIMAVMTVMSTSAYLLGQTSTDRHSRVVRWEVLETSEDLHPAFEQLNGNKSKNAPKTSEKGKTLKRLPDVDLPGVVVSVDFSQAFGQLIFTRSDGEIEFRSCMTLELVEPNPSSAQIHSPREAGLFFPPNGTLIHSALSANHCMAATRGEEEEHVAVKLLAHSAPTTASSAETTAQLASIILTFASSTVQNKANDDALANLQVFASAGKFSIASILREVFLSIDLNVDVLDEKKFASDTEHTSKFIFSPSLIRCLSLQQALHTHHGIPSPAAHVARIMINARLGILSMQFAQKTLFTDPSDIPASLLGTCNYLLTTIVFLASSILDLQRAAPEKVTHKWVQSRITDHAVPILPLLASAPRFLLRYCCRYLRTLIERARMSKDKRGLPFRKSWAAIADITTGSGLSLKAFESLLVELDHHARQAYVAAGVTNEKERADIELGCLISGEIPEALVPVVQRLVTTSAAKLAADRECDPMALFFADIRVLDLTDDRETREMHGHELSDGAVAQKFDIIRKTPMSLARVKTWRRCSRCCSVMENLHLRLCNQWLQGMQKSCVCGNAWILDGVDISKERLVGGNMGGAGSIFDVRA</sequence>
<dbReference type="SUPFAM" id="SSF50978">
    <property type="entry name" value="WD40 repeat-like"/>
    <property type="match status" value="1"/>
</dbReference>
<dbReference type="InterPro" id="IPR036322">
    <property type="entry name" value="WD40_repeat_dom_sf"/>
</dbReference>
<evidence type="ECO:0000259" key="11">
    <source>
        <dbReference type="Pfam" id="PF20719"/>
    </source>
</evidence>
<feature type="domain" description="Mediator complex subunit 16 C-terminal" evidence="11">
    <location>
        <begin position="809"/>
        <end position="904"/>
    </location>
</feature>
<evidence type="ECO:0000256" key="9">
    <source>
        <dbReference type="RuleBase" id="RU364149"/>
    </source>
</evidence>
<evidence type="ECO:0000256" key="7">
    <source>
        <dbReference type="ARBA" id="ARBA00023242"/>
    </source>
</evidence>
<dbReference type="Proteomes" id="UP000327013">
    <property type="component" value="Unassembled WGS sequence"/>
</dbReference>
<keyword evidence="6 9" id="KW-0804">Transcription</keyword>